<evidence type="ECO:0000313" key="4">
    <source>
        <dbReference type="EMBL" id="PYE81712.1"/>
    </source>
</evidence>
<proteinExistence type="inferred from homology"/>
<evidence type="ECO:0000313" key="5">
    <source>
        <dbReference type="Proteomes" id="UP000248054"/>
    </source>
</evidence>
<dbReference type="EMBL" id="QJTD01000002">
    <property type="protein sequence ID" value="PYE81712.1"/>
    <property type="molecule type" value="Genomic_DNA"/>
</dbReference>
<dbReference type="Proteomes" id="UP000248054">
    <property type="component" value="Unassembled WGS sequence"/>
</dbReference>
<protein>
    <submittedName>
        <fullName evidence="4">Lipopolysaccharide/colanic/teichoic acid biosynthesis glycosyltransferase</fullName>
    </submittedName>
</protein>
<reference evidence="4 5" key="1">
    <citation type="submission" date="2018-06" db="EMBL/GenBank/DDBJ databases">
        <title>Genomic Encyclopedia of Type Strains, Phase III (KMG-III): the genomes of soil and plant-associated and newly described type strains.</title>
        <authorList>
            <person name="Whitman W."/>
        </authorList>
    </citation>
    <scope>NUCLEOTIDE SEQUENCE [LARGE SCALE GENOMIC DNA]</scope>
    <source>
        <strain evidence="4 5">CECT 7945</strain>
    </source>
</reference>
<dbReference type="RefSeq" id="WP_110475094.1">
    <property type="nucleotide sequence ID" value="NZ_BMWQ01000002.1"/>
</dbReference>
<keyword evidence="5" id="KW-1185">Reference proteome</keyword>
<dbReference type="InterPro" id="IPR003362">
    <property type="entry name" value="Bact_transf"/>
</dbReference>
<sequence length="204" mass="23449">MKLYQNIIKRTFDFLAALIGLLIIAPLLLVLIIILTITNNGKPFFYQKRTGKHGHIFTIIKLKTMTDKTDSNGQLLPEIQRITKVGDICRKYSLDEIPQLINILKGDMSLIGPRPLLPSYLPLYNKTQNRRHEVMPGITGWAQVNGRNAISWEKKFEYDVYYVDNQSIALDFKILIKTIDKVINRKDINNSDSVNMPIFKGTKE</sequence>
<dbReference type="OrthoDB" id="9808602at2"/>
<dbReference type="GO" id="GO:0016780">
    <property type="term" value="F:phosphotransferase activity, for other substituted phosphate groups"/>
    <property type="evidence" value="ECO:0007669"/>
    <property type="project" value="TreeGrafter"/>
</dbReference>
<dbReference type="AlphaFoldDB" id="A0A2V4WXH8"/>
<accession>A0A2V4WXH8</accession>
<organism evidence="4 5">
    <name type="scientific">Winogradskyella epiphytica</name>
    <dbReference type="NCBI Taxonomy" id="262005"/>
    <lineage>
        <taxon>Bacteria</taxon>
        <taxon>Pseudomonadati</taxon>
        <taxon>Bacteroidota</taxon>
        <taxon>Flavobacteriia</taxon>
        <taxon>Flavobacteriales</taxon>
        <taxon>Flavobacteriaceae</taxon>
        <taxon>Winogradskyella</taxon>
    </lineage>
</organism>
<gene>
    <name evidence="4" type="ORF">DFQ11_102286</name>
</gene>
<comment type="caution">
    <text evidence="4">The sequence shown here is derived from an EMBL/GenBank/DDBJ whole genome shotgun (WGS) entry which is preliminary data.</text>
</comment>
<keyword evidence="4" id="KW-0808">Transferase</keyword>
<dbReference type="Pfam" id="PF02397">
    <property type="entry name" value="Bac_transf"/>
    <property type="match status" value="1"/>
</dbReference>
<keyword evidence="2" id="KW-0472">Membrane</keyword>
<keyword evidence="2" id="KW-0812">Transmembrane</keyword>
<feature type="domain" description="Bacterial sugar transferase" evidence="3">
    <location>
        <begin position="9"/>
        <end position="183"/>
    </location>
</feature>
<evidence type="ECO:0000256" key="2">
    <source>
        <dbReference type="SAM" id="Phobius"/>
    </source>
</evidence>
<comment type="similarity">
    <text evidence="1">Belongs to the bacterial sugar transferase family.</text>
</comment>
<dbReference type="PANTHER" id="PTHR30576:SF8">
    <property type="entry name" value="UNDECAPRENYL-PHOSPHATE GALACTOSE PHOSPHOTRANSFERASE"/>
    <property type="match status" value="1"/>
</dbReference>
<name>A0A2V4WXH8_9FLAO</name>
<feature type="transmembrane region" description="Helical" evidence="2">
    <location>
        <begin position="12"/>
        <end position="37"/>
    </location>
</feature>
<keyword evidence="2" id="KW-1133">Transmembrane helix</keyword>
<evidence type="ECO:0000256" key="1">
    <source>
        <dbReference type="ARBA" id="ARBA00006464"/>
    </source>
</evidence>
<evidence type="ECO:0000259" key="3">
    <source>
        <dbReference type="Pfam" id="PF02397"/>
    </source>
</evidence>
<dbReference type="PANTHER" id="PTHR30576">
    <property type="entry name" value="COLANIC BIOSYNTHESIS UDP-GLUCOSE LIPID CARRIER TRANSFERASE"/>
    <property type="match status" value="1"/>
</dbReference>